<feature type="compositionally biased region" description="Basic and acidic residues" evidence="4">
    <location>
        <begin position="623"/>
        <end position="633"/>
    </location>
</feature>
<dbReference type="Pfam" id="PF02178">
    <property type="entry name" value="AT_hook"/>
    <property type="match status" value="2"/>
</dbReference>
<dbReference type="GO" id="GO:0003700">
    <property type="term" value="F:DNA-binding transcription factor activity"/>
    <property type="evidence" value="ECO:0007669"/>
    <property type="project" value="TreeGrafter"/>
</dbReference>
<dbReference type="PANTHER" id="PTHR46380">
    <property type="entry name" value="CYCLIN-D-BINDING MYB-LIKE TRANSCRIPTION FACTOR 1"/>
    <property type="match status" value="1"/>
</dbReference>
<dbReference type="OrthoDB" id="39591at2759"/>
<evidence type="ECO:0000256" key="2">
    <source>
        <dbReference type="ARBA" id="ARBA00023125"/>
    </source>
</evidence>
<dbReference type="GO" id="GO:0005634">
    <property type="term" value="C:nucleus"/>
    <property type="evidence" value="ECO:0007669"/>
    <property type="project" value="UniProtKB-SubCell"/>
</dbReference>
<feature type="compositionally biased region" description="Polar residues" evidence="4">
    <location>
        <begin position="19"/>
        <end position="34"/>
    </location>
</feature>
<sequence length="788" mass="88397">MDDLAASQQLIDEVAAVDRTTNNNGDSILPNGTISSTSSSHKKRKRKSSGASKPKEPPTPQPAASQVGWSPARQSLPGQLRSYTLADPNDFADSDEEHEAASSGWPVSPLKSHAHNISTPSQDDNVEVPDSQTVPVATAALMSPPMTSSVAVPASMPEESSTHKKSHKRKRKRKKVNSGNSLPAEEDNNRGEETAMATGEVLESPTSPTKGKRRHSNIISPSPSSQAEANHKETAPTRKKLGNKRQKMNGIEACDLLNSTRKPNQRVDDHSILDHEEEAQDDADKGHAESKVPGQKRRKKSGGKAKADAPAAATSGIDLSESLGYSSGEDEIPPVSPSESQGSAQKRKHTKVRKSARPSQTPRRIRTSNINPTNVLTAAERSLNTARDLNYPPDLRTSGDFTQDEDELIRRAIRDYQERKGLDTLELVELIQWTDDTKDISLSRRISDLVTKEVQDKHESNEFWEEIKDVNLTRSKEIVRSHIRSQYHIYKSGGWTKEEDEQLKNLFELYPRQWKLISKVMGDRSMHDVHNRWRDYVQYGDKRNTSTWSKDEENLLVRSITTVAQRDEDYRAAAGKRPLNEYTNKDINWMEVCTLMGNVRSRLQCTVKWTKMQSRNPPPRIQLEIKPRNKIVSEDEEDQTRVKTPKKRGRPRKSDAQQTPQSKRKRGRPRKSEDISIADTSTKQEKKRRKSRKSDVAAPESTEEHGGELQEQIEPDADAELDEGFDEPAIAKSSTSKKQKQKMSARESTSRSRPPSKKKSILSESRTTTPKSFKSAELIIDSDDIESE</sequence>
<comment type="subcellular location">
    <subcellularLocation>
        <location evidence="1">Nucleus</location>
    </subcellularLocation>
</comment>
<dbReference type="PROSITE" id="PS50090">
    <property type="entry name" value="MYB_LIKE"/>
    <property type="match status" value="2"/>
</dbReference>
<accession>A0A9W8YEW8</accession>
<gene>
    <name evidence="7" type="ORF">N0V83_002252</name>
</gene>
<dbReference type="GO" id="GO:0000976">
    <property type="term" value="F:transcription cis-regulatory region binding"/>
    <property type="evidence" value="ECO:0007669"/>
    <property type="project" value="TreeGrafter"/>
</dbReference>
<feature type="domain" description="HTH myb-type" evidence="6">
    <location>
        <begin position="491"/>
        <end position="541"/>
    </location>
</feature>
<dbReference type="EMBL" id="JAPEUY010000003">
    <property type="protein sequence ID" value="KAJ4375168.1"/>
    <property type="molecule type" value="Genomic_DNA"/>
</dbReference>
<proteinExistence type="predicted"/>
<comment type="caution">
    <text evidence="7">The sequence shown here is derived from an EMBL/GenBank/DDBJ whole genome shotgun (WGS) entry which is preliminary data.</text>
</comment>
<feature type="compositionally biased region" description="Acidic residues" evidence="4">
    <location>
        <begin position="711"/>
        <end position="726"/>
    </location>
</feature>
<evidence type="ECO:0000256" key="4">
    <source>
        <dbReference type="SAM" id="MobiDB-lite"/>
    </source>
</evidence>
<feature type="compositionally biased region" description="Polar residues" evidence="4">
    <location>
        <begin position="357"/>
        <end position="376"/>
    </location>
</feature>
<dbReference type="AlphaFoldDB" id="A0A9W8YEW8"/>
<feature type="domain" description="Myb-like" evidence="5">
    <location>
        <begin position="540"/>
        <end position="613"/>
    </location>
</feature>
<dbReference type="InterPro" id="IPR001005">
    <property type="entry name" value="SANT/Myb"/>
</dbReference>
<feature type="compositionally biased region" description="Basic residues" evidence="4">
    <location>
        <begin position="345"/>
        <end position="356"/>
    </location>
</feature>
<dbReference type="Gene3D" id="1.10.10.60">
    <property type="entry name" value="Homeodomain-like"/>
    <property type="match status" value="2"/>
</dbReference>
<evidence type="ECO:0000256" key="1">
    <source>
        <dbReference type="ARBA" id="ARBA00004123"/>
    </source>
</evidence>
<dbReference type="CDD" id="cd00167">
    <property type="entry name" value="SANT"/>
    <property type="match status" value="1"/>
</dbReference>
<dbReference type="SMART" id="SM00384">
    <property type="entry name" value="AT_hook"/>
    <property type="match status" value="2"/>
</dbReference>
<keyword evidence="8" id="KW-1185">Reference proteome</keyword>
<evidence type="ECO:0000256" key="3">
    <source>
        <dbReference type="ARBA" id="ARBA00023242"/>
    </source>
</evidence>
<dbReference type="SMART" id="SM00717">
    <property type="entry name" value="SANT"/>
    <property type="match status" value="3"/>
</dbReference>
<feature type="compositionally biased region" description="Basic residues" evidence="4">
    <location>
        <begin position="163"/>
        <end position="176"/>
    </location>
</feature>
<feature type="compositionally biased region" description="Basic and acidic residues" evidence="4">
    <location>
        <begin position="265"/>
        <end position="274"/>
    </location>
</feature>
<feature type="compositionally biased region" description="Basic residues" evidence="4">
    <location>
        <begin position="237"/>
        <end position="247"/>
    </location>
</feature>
<dbReference type="InterPro" id="IPR017930">
    <property type="entry name" value="Myb_dom"/>
</dbReference>
<evidence type="ECO:0000259" key="5">
    <source>
        <dbReference type="PROSITE" id="PS50090"/>
    </source>
</evidence>
<protein>
    <submittedName>
        <fullName evidence="7">Uncharacterized protein</fullName>
    </submittedName>
</protein>
<feature type="compositionally biased region" description="Polar residues" evidence="4">
    <location>
        <begin position="62"/>
        <end position="77"/>
    </location>
</feature>
<evidence type="ECO:0000313" key="7">
    <source>
        <dbReference type="EMBL" id="KAJ4375168.1"/>
    </source>
</evidence>
<dbReference type="Proteomes" id="UP001140560">
    <property type="component" value="Unassembled WGS sequence"/>
</dbReference>
<feature type="compositionally biased region" description="Polar residues" evidence="4">
    <location>
        <begin position="217"/>
        <end position="228"/>
    </location>
</feature>
<dbReference type="InterPro" id="IPR009057">
    <property type="entry name" value="Homeodomain-like_sf"/>
</dbReference>
<feature type="compositionally biased region" description="Basic residues" evidence="4">
    <location>
        <begin position="294"/>
        <end position="303"/>
    </location>
</feature>
<name>A0A9W8YEW8_9PLEO</name>
<dbReference type="Pfam" id="PF00249">
    <property type="entry name" value="Myb_DNA-binding"/>
    <property type="match status" value="1"/>
</dbReference>
<dbReference type="InterPro" id="IPR051651">
    <property type="entry name" value="DMTF1_DNA-bind_reg"/>
</dbReference>
<keyword evidence="3" id="KW-0539">Nucleus</keyword>
<dbReference type="PANTHER" id="PTHR46380:SF2">
    <property type="entry name" value="CYCLIN-D-BINDING MYB-LIKE TRANSCRIPTION FACTOR 1"/>
    <property type="match status" value="1"/>
</dbReference>
<reference evidence="7" key="1">
    <citation type="submission" date="2022-10" db="EMBL/GenBank/DDBJ databases">
        <title>Tapping the CABI collections for fungal endophytes: first genome assemblies for Collariella, Neodidymelliopsis, Ascochyta clinopodiicola, Didymella pomorum, Didymosphaeria variabile, Neocosmospora piperis and Neocucurbitaria cava.</title>
        <authorList>
            <person name="Hill R."/>
        </authorList>
    </citation>
    <scope>NUCLEOTIDE SEQUENCE</scope>
    <source>
        <strain evidence="7">IMI 356814</strain>
    </source>
</reference>
<organism evidence="7 8">
    <name type="scientific">Neocucurbitaria cava</name>
    <dbReference type="NCBI Taxonomy" id="798079"/>
    <lineage>
        <taxon>Eukaryota</taxon>
        <taxon>Fungi</taxon>
        <taxon>Dikarya</taxon>
        <taxon>Ascomycota</taxon>
        <taxon>Pezizomycotina</taxon>
        <taxon>Dothideomycetes</taxon>
        <taxon>Pleosporomycetidae</taxon>
        <taxon>Pleosporales</taxon>
        <taxon>Pleosporineae</taxon>
        <taxon>Cucurbitariaceae</taxon>
        <taxon>Neocucurbitaria</taxon>
    </lineage>
</organism>
<evidence type="ECO:0000313" key="8">
    <source>
        <dbReference type="Proteomes" id="UP001140560"/>
    </source>
</evidence>
<dbReference type="PROSITE" id="PS51294">
    <property type="entry name" value="HTH_MYB"/>
    <property type="match status" value="1"/>
</dbReference>
<keyword evidence="2" id="KW-0238">DNA-binding</keyword>
<feature type="region of interest" description="Disordered" evidence="4">
    <location>
        <begin position="610"/>
        <end position="788"/>
    </location>
</feature>
<dbReference type="InterPro" id="IPR017956">
    <property type="entry name" value="AT_hook_DNA-bd_motif"/>
</dbReference>
<evidence type="ECO:0000259" key="6">
    <source>
        <dbReference type="PROSITE" id="PS51294"/>
    </source>
</evidence>
<feature type="region of interest" description="Disordered" evidence="4">
    <location>
        <begin position="15"/>
        <end position="376"/>
    </location>
</feature>
<dbReference type="SUPFAM" id="SSF46689">
    <property type="entry name" value="Homeodomain-like"/>
    <property type="match status" value="1"/>
</dbReference>
<feature type="domain" description="Myb-like" evidence="5">
    <location>
        <begin position="491"/>
        <end position="537"/>
    </location>
</feature>